<protein>
    <submittedName>
        <fullName evidence="2">Uncharacterized protein</fullName>
    </submittedName>
</protein>
<feature type="region of interest" description="Disordered" evidence="1">
    <location>
        <begin position="29"/>
        <end position="52"/>
    </location>
</feature>
<feature type="compositionally biased region" description="Basic and acidic residues" evidence="1">
    <location>
        <begin position="29"/>
        <end position="40"/>
    </location>
</feature>
<evidence type="ECO:0000313" key="3">
    <source>
        <dbReference type="Proteomes" id="UP001054945"/>
    </source>
</evidence>
<dbReference type="Proteomes" id="UP001054945">
    <property type="component" value="Unassembled WGS sequence"/>
</dbReference>
<accession>A0AAV4NUN2</accession>
<reference evidence="2 3" key="1">
    <citation type="submission" date="2021-06" db="EMBL/GenBank/DDBJ databases">
        <title>Caerostris extrusa draft genome.</title>
        <authorList>
            <person name="Kono N."/>
            <person name="Arakawa K."/>
        </authorList>
    </citation>
    <scope>NUCLEOTIDE SEQUENCE [LARGE SCALE GENOMIC DNA]</scope>
</reference>
<sequence>MQINLGSTFPFLSRVYVDPDPGKLERLFAADQHHKSSSREGRKKKTKSSILEAPLETQRGCDPFFLSVLESDGGTSGFPIAVVASAFRLAGIAFLANNR</sequence>
<dbReference type="AlphaFoldDB" id="A0AAV4NUN2"/>
<dbReference type="EMBL" id="BPLR01003771">
    <property type="protein sequence ID" value="GIX88486.1"/>
    <property type="molecule type" value="Genomic_DNA"/>
</dbReference>
<evidence type="ECO:0000313" key="2">
    <source>
        <dbReference type="EMBL" id="GIX88486.1"/>
    </source>
</evidence>
<comment type="caution">
    <text evidence="2">The sequence shown here is derived from an EMBL/GenBank/DDBJ whole genome shotgun (WGS) entry which is preliminary data.</text>
</comment>
<keyword evidence="3" id="KW-1185">Reference proteome</keyword>
<organism evidence="2 3">
    <name type="scientific">Caerostris extrusa</name>
    <name type="common">Bark spider</name>
    <name type="synonym">Caerostris bankana</name>
    <dbReference type="NCBI Taxonomy" id="172846"/>
    <lineage>
        <taxon>Eukaryota</taxon>
        <taxon>Metazoa</taxon>
        <taxon>Ecdysozoa</taxon>
        <taxon>Arthropoda</taxon>
        <taxon>Chelicerata</taxon>
        <taxon>Arachnida</taxon>
        <taxon>Araneae</taxon>
        <taxon>Araneomorphae</taxon>
        <taxon>Entelegynae</taxon>
        <taxon>Araneoidea</taxon>
        <taxon>Araneidae</taxon>
        <taxon>Caerostris</taxon>
    </lineage>
</organism>
<evidence type="ECO:0000256" key="1">
    <source>
        <dbReference type="SAM" id="MobiDB-lite"/>
    </source>
</evidence>
<proteinExistence type="predicted"/>
<name>A0AAV4NUN2_CAEEX</name>
<gene>
    <name evidence="2" type="ORF">CEXT_684911</name>
</gene>